<gene>
    <name evidence="1" type="ORF">S12H4_41647</name>
</gene>
<proteinExistence type="predicted"/>
<protein>
    <recommendedName>
        <fullName evidence="2">Solute-binding protein family 5 domain-containing protein</fullName>
    </recommendedName>
</protein>
<feature type="non-terminal residue" evidence="1">
    <location>
        <position position="1"/>
    </location>
</feature>
<evidence type="ECO:0000313" key="1">
    <source>
        <dbReference type="EMBL" id="GAJ08175.1"/>
    </source>
</evidence>
<reference evidence="1" key="1">
    <citation type="journal article" date="2014" name="Front. Microbiol.">
        <title>High frequency of phylogenetically diverse reductive dehalogenase-homologous genes in deep subseafloor sedimentary metagenomes.</title>
        <authorList>
            <person name="Kawai M."/>
            <person name="Futagami T."/>
            <person name="Toyoda A."/>
            <person name="Takaki Y."/>
            <person name="Nishi S."/>
            <person name="Hori S."/>
            <person name="Arai W."/>
            <person name="Tsubouchi T."/>
            <person name="Morono Y."/>
            <person name="Uchiyama I."/>
            <person name="Ito T."/>
            <person name="Fujiyama A."/>
            <person name="Inagaki F."/>
            <person name="Takami H."/>
        </authorList>
    </citation>
    <scope>NUCLEOTIDE SEQUENCE</scope>
    <source>
        <strain evidence="1">Expedition CK06-06</strain>
    </source>
</reference>
<accession>X1VJU5</accession>
<evidence type="ECO:0008006" key="2">
    <source>
        <dbReference type="Google" id="ProtNLM"/>
    </source>
</evidence>
<dbReference type="AlphaFoldDB" id="X1VJU5"/>
<comment type="caution">
    <text evidence="1">The sequence shown here is derived from an EMBL/GenBank/DDBJ whole genome shotgun (WGS) entry which is preliminary data.</text>
</comment>
<dbReference type="EMBL" id="BARW01025400">
    <property type="protein sequence ID" value="GAJ08175.1"/>
    <property type="molecule type" value="Genomic_DNA"/>
</dbReference>
<name>X1VJU5_9ZZZZ</name>
<organism evidence="1">
    <name type="scientific">marine sediment metagenome</name>
    <dbReference type="NCBI Taxonomy" id="412755"/>
    <lineage>
        <taxon>unclassified sequences</taxon>
        <taxon>metagenomes</taxon>
        <taxon>ecological metagenomes</taxon>
    </lineage>
</organism>
<sequence>GRAVRIVDTEERNAVIKTAIVDWFDNVDRIVLPASHHLVYWWPWVKNHYGEVTVGWNSYVPIVSRMWIDQDMKEAMGY</sequence>